<evidence type="ECO:0000256" key="3">
    <source>
        <dbReference type="ARBA" id="ARBA00022741"/>
    </source>
</evidence>
<dbReference type="AlphaFoldDB" id="A0A0R2H241"/>
<dbReference type="PROSITE" id="PS50893">
    <property type="entry name" value="ABC_TRANSPORTER_2"/>
    <property type="match status" value="1"/>
</dbReference>
<keyword evidence="3" id="KW-0547">Nucleotide-binding</keyword>
<dbReference type="Gene3D" id="3.40.50.300">
    <property type="entry name" value="P-loop containing nucleotide triphosphate hydrolases"/>
    <property type="match status" value="1"/>
</dbReference>
<evidence type="ECO:0000259" key="6">
    <source>
        <dbReference type="PROSITE" id="PS50893"/>
    </source>
</evidence>
<dbReference type="Proteomes" id="UP000051992">
    <property type="component" value="Unassembled WGS sequence"/>
</dbReference>
<protein>
    <recommendedName>
        <fullName evidence="5">ABC-type quaternary amine transporter</fullName>
        <ecNumber evidence="5">7.6.2.9</ecNumber>
    </recommendedName>
</protein>
<dbReference type="PATRIC" id="fig|1629.5.peg.263"/>
<dbReference type="FunFam" id="3.40.50.300:FF:000425">
    <property type="entry name" value="Probable ABC transporter, ATP-binding subunit"/>
    <property type="match status" value="1"/>
</dbReference>
<evidence type="ECO:0000313" key="7">
    <source>
        <dbReference type="EMBL" id="KRN46992.1"/>
    </source>
</evidence>
<name>A0A0R2H241_WEIVI</name>
<keyword evidence="4" id="KW-0067">ATP-binding</keyword>
<sequence>MEHAAAQEKPIIQFNQITKKFGSTNAVQELTLSIERGAFFVLVGASGSGKTTTLKMINRLILPTTGSLVFNGENIANLPLNTYRHRIGYVLQNSALFPNMTVLENAAVTMDAQGIKTKLARPKIEQLLREVGLNPDKYAQRMPHELSGGEQQRVGIVRALAAEPEVILMDEPFSALDPISRKQLQELVLDLHKNRQTTIVFVTHDMDEAIRLGTRIGVMQDGHLLQVDSPQNIMQHPKNAQVAELFKTQQTKTVADMVALGFYHVNAQQSGPFVSEEAALSELAKALLNAPTQIVQINQQISISQTDYLRYMAQL</sequence>
<dbReference type="EMBL" id="JQBM01000001">
    <property type="protein sequence ID" value="KRN46992.1"/>
    <property type="molecule type" value="Genomic_DNA"/>
</dbReference>
<comment type="similarity">
    <text evidence="1">Belongs to the ABC transporter superfamily.</text>
</comment>
<organism evidence="7 8">
    <name type="scientific">Weissella viridescens</name>
    <name type="common">Lactobacillus viridescens</name>
    <dbReference type="NCBI Taxonomy" id="1629"/>
    <lineage>
        <taxon>Bacteria</taxon>
        <taxon>Bacillati</taxon>
        <taxon>Bacillota</taxon>
        <taxon>Bacilli</taxon>
        <taxon>Lactobacillales</taxon>
        <taxon>Lactobacillaceae</taxon>
        <taxon>Weissella</taxon>
    </lineage>
</organism>
<dbReference type="PANTHER" id="PTHR43117:SF4">
    <property type="entry name" value="OSMOPROTECTANT IMPORT ATP-BINDING PROTEIN OSMV"/>
    <property type="match status" value="1"/>
</dbReference>
<comment type="caution">
    <text evidence="7">The sequence shown here is derived from an EMBL/GenBank/DDBJ whole genome shotgun (WGS) entry which is preliminary data.</text>
</comment>
<evidence type="ECO:0000256" key="5">
    <source>
        <dbReference type="ARBA" id="ARBA00066388"/>
    </source>
</evidence>
<dbReference type="GO" id="GO:0005524">
    <property type="term" value="F:ATP binding"/>
    <property type="evidence" value="ECO:0007669"/>
    <property type="project" value="UniProtKB-KW"/>
</dbReference>
<evidence type="ECO:0000256" key="4">
    <source>
        <dbReference type="ARBA" id="ARBA00022840"/>
    </source>
</evidence>
<proteinExistence type="inferred from homology"/>
<dbReference type="EC" id="7.6.2.9" evidence="5"/>
<dbReference type="InterPro" id="IPR003593">
    <property type="entry name" value="AAA+_ATPase"/>
</dbReference>
<dbReference type="SUPFAM" id="SSF52540">
    <property type="entry name" value="P-loop containing nucleoside triphosphate hydrolases"/>
    <property type="match status" value="1"/>
</dbReference>
<accession>A0A0R2H241</accession>
<dbReference type="Pfam" id="PF00005">
    <property type="entry name" value="ABC_tran"/>
    <property type="match status" value="1"/>
</dbReference>
<dbReference type="PROSITE" id="PS00211">
    <property type="entry name" value="ABC_TRANSPORTER_1"/>
    <property type="match status" value="1"/>
</dbReference>
<keyword evidence="8" id="KW-1185">Reference proteome</keyword>
<gene>
    <name evidence="7" type="ORF">IV50_GL000259</name>
</gene>
<dbReference type="SMART" id="SM00382">
    <property type="entry name" value="AAA"/>
    <property type="match status" value="1"/>
</dbReference>
<feature type="domain" description="ABC transporter" evidence="6">
    <location>
        <begin position="12"/>
        <end position="246"/>
    </location>
</feature>
<dbReference type="InterPro" id="IPR003439">
    <property type="entry name" value="ABC_transporter-like_ATP-bd"/>
</dbReference>
<dbReference type="InterPro" id="IPR027417">
    <property type="entry name" value="P-loop_NTPase"/>
</dbReference>
<evidence type="ECO:0000256" key="2">
    <source>
        <dbReference type="ARBA" id="ARBA00022448"/>
    </source>
</evidence>
<keyword evidence="2" id="KW-0813">Transport</keyword>
<evidence type="ECO:0000313" key="8">
    <source>
        <dbReference type="Proteomes" id="UP000051992"/>
    </source>
</evidence>
<dbReference type="PANTHER" id="PTHR43117">
    <property type="entry name" value="OSMOPROTECTANT IMPORT ATP-BINDING PROTEIN OSMV"/>
    <property type="match status" value="1"/>
</dbReference>
<dbReference type="RefSeq" id="WP_057743936.1">
    <property type="nucleotide sequence ID" value="NZ_BJLU01000001.1"/>
</dbReference>
<dbReference type="GO" id="GO:0015418">
    <property type="term" value="F:ABC-type quaternary ammonium compound transporting activity"/>
    <property type="evidence" value="ECO:0007669"/>
    <property type="project" value="UniProtKB-EC"/>
</dbReference>
<dbReference type="GO" id="GO:0016887">
    <property type="term" value="F:ATP hydrolysis activity"/>
    <property type="evidence" value="ECO:0007669"/>
    <property type="project" value="InterPro"/>
</dbReference>
<evidence type="ECO:0000256" key="1">
    <source>
        <dbReference type="ARBA" id="ARBA00005417"/>
    </source>
</evidence>
<reference evidence="7 8" key="1">
    <citation type="journal article" date="2015" name="Genome Announc.">
        <title>Expanding the biotechnology potential of lactobacilli through comparative genomics of 213 strains and associated genera.</title>
        <authorList>
            <person name="Sun Z."/>
            <person name="Harris H.M."/>
            <person name="McCann A."/>
            <person name="Guo C."/>
            <person name="Argimon S."/>
            <person name="Zhang W."/>
            <person name="Yang X."/>
            <person name="Jeffery I.B."/>
            <person name="Cooney J.C."/>
            <person name="Kagawa T.F."/>
            <person name="Liu W."/>
            <person name="Song Y."/>
            <person name="Salvetti E."/>
            <person name="Wrobel A."/>
            <person name="Rasinkangas P."/>
            <person name="Parkhill J."/>
            <person name="Rea M.C."/>
            <person name="O'Sullivan O."/>
            <person name="Ritari J."/>
            <person name="Douillard F.P."/>
            <person name="Paul Ross R."/>
            <person name="Yang R."/>
            <person name="Briner A.E."/>
            <person name="Felis G.E."/>
            <person name="de Vos W.M."/>
            <person name="Barrangou R."/>
            <person name="Klaenhammer T.R."/>
            <person name="Caufield P.W."/>
            <person name="Cui Y."/>
            <person name="Zhang H."/>
            <person name="O'Toole P.W."/>
        </authorList>
    </citation>
    <scope>NUCLEOTIDE SEQUENCE [LARGE SCALE GENOMIC DNA]</scope>
    <source>
        <strain evidence="7 8">DSM 20410</strain>
    </source>
</reference>
<dbReference type="InterPro" id="IPR017871">
    <property type="entry name" value="ABC_transporter-like_CS"/>
</dbReference>